<gene>
    <name evidence="1" type="ORF">AZF00_03300</name>
</gene>
<dbReference type="KEGG" id="zal:AZF00_03300"/>
<reference evidence="1 2" key="1">
    <citation type="submission" date="2015-12" db="EMBL/GenBank/DDBJ databases">
        <authorList>
            <person name="Shamseldin A."/>
            <person name="Moawad H."/>
            <person name="Abd El-Rahim W.M."/>
            <person name="Sadowsky M.J."/>
        </authorList>
    </citation>
    <scope>NUCLEOTIDE SEQUENCE [LARGE SCALE GENOMIC DNA]</scope>
    <source>
        <strain evidence="1 2">SM2</strain>
    </source>
</reference>
<evidence type="ECO:0000313" key="1">
    <source>
        <dbReference type="EMBL" id="AMO67387.1"/>
    </source>
</evidence>
<sequence length="73" mass="8352">MDEHARALKKYSKAKALQEKGQQRPIWSSTRLKLKMAVVDAETKANRKFVAMCLKNFPHLEKDFVSQSSSVSK</sequence>
<dbReference type="Proteomes" id="UP000074119">
    <property type="component" value="Chromosome"/>
</dbReference>
<protein>
    <submittedName>
        <fullName evidence="1">Uncharacterized protein</fullName>
    </submittedName>
</protein>
<dbReference type="EMBL" id="CP014544">
    <property type="protein sequence ID" value="AMO67387.1"/>
    <property type="molecule type" value="Genomic_DNA"/>
</dbReference>
<evidence type="ECO:0000313" key="2">
    <source>
        <dbReference type="Proteomes" id="UP000074119"/>
    </source>
</evidence>
<accession>A0A127M2E2</accession>
<name>A0A127M2E2_9GAMM</name>
<organism evidence="1 2">
    <name type="scientific">Zhongshania aliphaticivorans</name>
    <dbReference type="NCBI Taxonomy" id="1470434"/>
    <lineage>
        <taxon>Bacteria</taxon>
        <taxon>Pseudomonadati</taxon>
        <taxon>Pseudomonadota</taxon>
        <taxon>Gammaproteobacteria</taxon>
        <taxon>Cellvibrionales</taxon>
        <taxon>Spongiibacteraceae</taxon>
        <taxon>Zhongshania</taxon>
    </lineage>
</organism>
<proteinExistence type="predicted"/>
<dbReference type="AlphaFoldDB" id="A0A127M2E2"/>